<feature type="compositionally biased region" description="Polar residues" evidence="1">
    <location>
        <begin position="17"/>
        <end position="26"/>
    </location>
</feature>
<gene>
    <name evidence="3" type="ORF">BKM31_50450</name>
</gene>
<reference evidence="4" key="1">
    <citation type="journal article" date="2017" name="Med. Chem. Commun.">
        <title>Nonomuraea sp. ATCC 55076 harbours the largest actinomycete chromosome to date and the kistamicin biosynthetic gene cluster.</title>
        <authorList>
            <person name="Nazari B."/>
            <person name="Forneris C.C."/>
            <person name="Gibson M.I."/>
            <person name="Moon K."/>
            <person name="Schramma K.R."/>
            <person name="Seyedsayamdost M.R."/>
        </authorList>
    </citation>
    <scope>NUCLEOTIDE SEQUENCE [LARGE SCALE GENOMIC DNA]</scope>
    <source>
        <strain evidence="4">ATCC 55076</strain>
    </source>
</reference>
<evidence type="ECO:0000256" key="1">
    <source>
        <dbReference type="SAM" id="MobiDB-lite"/>
    </source>
</evidence>
<dbReference type="EMBL" id="CP017717">
    <property type="protein sequence ID" value="AQZ68612.1"/>
    <property type="molecule type" value="Genomic_DNA"/>
</dbReference>
<proteinExistence type="predicted"/>
<name>A0A1V0AET2_9ACTN</name>
<dbReference type="AlphaFoldDB" id="A0A1V0AET2"/>
<organism evidence="3 4">
    <name type="scientific">[Actinomadura] parvosata subsp. kistnae</name>
    <dbReference type="NCBI Taxonomy" id="1909395"/>
    <lineage>
        <taxon>Bacteria</taxon>
        <taxon>Bacillati</taxon>
        <taxon>Actinomycetota</taxon>
        <taxon>Actinomycetes</taxon>
        <taxon>Streptosporangiales</taxon>
        <taxon>Streptosporangiaceae</taxon>
        <taxon>Nonomuraea</taxon>
    </lineage>
</organism>
<dbReference type="Proteomes" id="UP000190797">
    <property type="component" value="Chromosome"/>
</dbReference>
<keyword evidence="4" id="KW-1185">Reference proteome</keyword>
<feature type="region of interest" description="Disordered" evidence="1">
    <location>
        <begin position="1"/>
        <end position="26"/>
    </location>
</feature>
<protein>
    <recommendedName>
        <fullName evidence="2">Transglutaminase-like domain-containing protein</fullName>
    </recommendedName>
</protein>
<evidence type="ECO:0000313" key="4">
    <source>
        <dbReference type="Proteomes" id="UP000190797"/>
    </source>
</evidence>
<accession>A0A1V0AET2</accession>
<dbReference type="Pfam" id="PF01841">
    <property type="entry name" value="Transglut_core"/>
    <property type="match status" value="1"/>
</dbReference>
<feature type="compositionally biased region" description="Basic and acidic residues" evidence="1">
    <location>
        <begin position="1"/>
        <end position="10"/>
    </location>
</feature>
<evidence type="ECO:0000313" key="3">
    <source>
        <dbReference type="EMBL" id="AQZ68612.1"/>
    </source>
</evidence>
<feature type="domain" description="Transglutaminase-like" evidence="2">
    <location>
        <begin position="70"/>
        <end position="152"/>
    </location>
</feature>
<evidence type="ECO:0000259" key="2">
    <source>
        <dbReference type="Pfam" id="PF01841"/>
    </source>
</evidence>
<dbReference type="InterPro" id="IPR002931">
    <property type="entry name" value="Transglutaminase-like"/>
</dbReference>
<sequence>MDPARSRPRCDGPAVSRRTTPAGSTAATPILDWRHPLVLAVPAEIRDVAPAGERAFLITAHQLIAARVRPVYAMNERQPASRTLRLGRGSCSQRLALLEAAARGRGIPTRARGLLLDGRFWHPRFPRLRALIPRQVVLAWPQFLLDGKWVAVSELYGDLTALRTGGRFTNTGSVTLFDAIAHTAVDWDGSTCSSCDLSGHVLADLGCFTSRDDLFDQHGQTLCLPVRIPVDLIMGRRAA</sequence>
<dbReference type="STRING" id="1909395.BKM31_50450"/>
<dbReference type="KEGG" id="noa:BKM31_50450"/>
<dbReference type="OrthoDB" id="4461372at2"/>